<evidence type="ECO:0000256" key="2">
    <source>
        <dbReference type="ARBA" id="ARBA00022475"/>
    </source>
</evidence>
<evidence type="ECO:0000256" key="1">
    <source>
        <dbReference type="ARBA" id="ARBA00004236"/>
    </source>
</evidence>
<dbReference type="InterPro" id="IPR001173">
    <property type="entry name" value="Glyco_trans_2-like"/>
</dbReference>
<dbReference type="Proteomes" id="UP000025171">
    <property type="component" value="Unassembled WGS sequence"/>
</dbReference>
<dbReference type="RefSeq" id="WP_035614838.1">
    <property type="nucleotide sequence ID" value="NZ_ARYK01000002.1"/>
</dbReference>
<dbReference type="GO" id="GO:0016757">
    <property type="term" value="F:glycosyltransferase activity"/>
    <property type="evidence" value="ECO:0007669"/>
    <property type="project" value="UniProtKB-KW"/>
</dbReference>
<gene>
    <name evidence="7" type="ORF">HJO_05635</name>
</gene>
<protein>
    <submittedName>
        <fullName evidence="7">Glycosyl transferase group 2 family protein</fullName>
    </submittedName>
</protein>
<evidence type="ECO:0000256" key="3">
    <source>
        <dbReference type="ARBA" id="ARBA00022676"/>
    </source>
</evidence>
<dbReference type="OrthoDB" id="5291101at2"/>
<dbReference type="AlphaFoldDB" id="A0A059FRR8"/>
<dbReference type="NCBIfam" id="TIGR04283">
    <property type="entry name" value="glyco_like_mftF"/>
    <property type="match status" value="1"/>
</dbReference>
<dbReference type="SUPFAM" id="SSF53448">
    <property type="entry name" value="Nucleotide-diphospho-sugar transferases"/>
    <property type="match status" value="1"/>
</dbReference>
<evidence type="ECO:0000313" key="8">
    <source>
        <dbReference type="Proteomes" id="UP000025171"/>
    </source>
</evidence>
<reference evidence="7 8" key="1">
    <citation type="journal article" date="2014" name="Antonie Van Leeuwenhoek">
        <title>Hyphomonas beringensis sp. nov. and Hyphomonas chukchiensis sp. nov., isolated from surface seawater of the Bering Sea and Chukchi Sea.</title>
        <authorList>
            <person name="Li C."/>
            <person name="Lai Q."/>
            <person name="Li G."/>
            <person name="Dong C."/>
            <person name="Wang J."/>
            <person name="Liao Y."/>
            <person name="Shao Z."/>
        </authorList>
    </citation>
    <scope>NUCLEOTIDE SEQUENCE [LARGE SCALE GENOMIC DNA]</scope>
    <source>
        <strain evidence="7 8">MHS-2</strain>
    </source>
</reference>
<comment type="caution">
    <text evidence="7">The sequence shown here is derived from an EMBL/GenBank/DDBJ whole genome shotgun (WGS) entry which is preliminary data.</text>
</comment>
<keyword evidence="2" id="KW-1003">Cell membrane</keyword>
<dbReference type="PATRIC" id="fig|1280950.3.peg.1135"/>
<keyword evidence="4 7" id="KW-0808">Transferase</keyword>
<dbReference type="PANTHER" id="PTHR43646:SF2">
    <property type="entry name" value="GLYCOSYLTRANSFERASE 2-LIKE DOMAIN-CONTAINING PROTEIN"/>
    <property type="match status" value="1"/>
</dbReference>
<dbReference type="GO" id="GO:0005886">
    <property type="term" value="C:plasma membrane"/>
    <property type="evidence" value="ECO:0007669"/>
    <property type="project" value="UniProtKB-SubCell"/>
</dbReference>
<comment type="subcellular location">
    <subcellularLocation>
        <location evidence="1">Cell membrane</location>
    </subcellularLocation>
</comment>
<dbReference type="InterPro" id="IPR026461">
    <property type="entry name" value="Trfase_2_rSAM/seldom_assoc"/>
</dbReference>
<dbReference type="STRING" id="1280950.HJO_05635"/>
<organism evidence="7 8">
    <name type="scientific">Hyphomonas johnsonii MHS-2</name>
    <dbReference type="NCBI Taxonomy" id="1280950"/>
    <lineage>
        <taxon>Bacteria</taxon>
        <taxon>Pseudomonadati</taxon>
        <taxon>Pseudomonadota</taxon>
        <taxon>Alphaproteobacteria</taxon>
        <taxon>Hyphomonadales</taxon>
        <taxon>Hyphomonadaceae</taxon>
        <taxon>Hyphomonas</taxon>
    </lineage>
</organism>
<keyword evidence="5" id="KW-0472">Membrane</keyword>
<proteinExistence type="predicted"/>
<accession>A0A059FRR8</accession>
<dbReference type="PANTHER" id="PTHR43646">
    <property type="entry name" value="GLYCOSYLTRANSFERASE"/>
    <property type="match status" value="1"/>
</dbReference>
<keyword evidence="8" id="KW-1185">Reference proteome</keyword>
<evidence type="ECO:0000256" key="5">
    <source>
        <dbReference type="ARBA" id="ARBA00023136"/>
    </source>
</evidence>
<evidence type="ECO:0000259" key="6">
    <source>
        <dbReference type="Pfam" id="PF00535"/>
    </source>
</evidence>
<dbReference type="InterPro" id="IPR029044">
    <property type="entry name" value="Nucleotide-diphossugar_trans"/>
</dbReference>
<keyword evidence="3" id="KW-0328">Glycosyltransferase</keyword>
<dbReference type="CDD" id="cd02522">
    <property type="entry name" value="GT_2_like_a"/>
    <property type="match status" value="1"/>
</dbReference>
<sequence length="227" mass="25150">MPAPLSIIIPTLNAAHELPLCLESLMPGLESGLIREVVVSDGYSDDRTGEIAEAAGATVITAAKGRGRQLIAGAEAARGDWLLFLHADTALSREWAERVADHIRDRPGKAGVFRLKYRSDAKGARWLESRANRRAQWLGLPYGDQGLLMSRTLYDEVGGFADVRLMEDVMIVRAIGKQRLAFLDADARTSAAKYERDGWRKRAWKNGWILARFLLGTSPEKLAKDYT</sequence>
<evidence type="ECO:0000256" key="4">
    <source>
        <dbReference type="ARBA" id="ARBA00022679"/>
    </source>
</evidence>
<evidence type="ECO:0000313" key="7">
    <source>
        <dbReference type="EMBL" id="KCZ93312.1"/>
    </source>
</evidence>
<dbReference type="EMBL" id="ARYK01000002">
    <property type="protein sequence ID" value="KCZ93312.1"/>
    <property type="molecule type" value="Genomic_DNA"/>
</dbReference>
<feature type="domain" description="Glycosyltransferase 2-like" evidence="6">
    <location>
        <begin position="6"/>
        <end position="159"/>
    </location>
</feature>
<name>A0A059FRR8_9PROT</name>
<dbReference type="eggNOG" id="COG1215">
    <property type="taxonomic scope" value="Bacteria"/>
</dbReference>
<dbReference type="Pfam" id="PF00535">
    <property type="entry name" value="Glycos_transf_2"/>
    <property type="match status" value="1"/>
</dbReference>
<dbReference type="Gene3D" id="3.90.550.10">
    <property type="entry name" value="Spore Coat Polysaccharide Biosynthesis Protein SpsA, Chain A"/>
    <property type="match status" value="1"/>
</dbReference>